<feature type="transmembrane region" description="Helical" evidence="1">
    <location>
        <begin position="56"/>
        <end position="83"/>
    </location>
</feature>
<proteinExistence type="predicted"/>
<gene>
    <name evidence="2" type="ORF">M472_21375</name>
</gene>
<evidence type="ECO:0000256" key="1">
    <source>
        <dbReference type="SAM" id="Phobius"/>
    </source>
</evidence>
<evidence type="ECO:0000313" key="3">
    <source>
        <dbReference type="Proteomes" id="UP000016584"/>
    </source>
</evidence>
<keyword evidence="1" id="KW-1133">Transmembrane helix</keyword>
<dbReference type="AlphaFoldDB" id="U2J8P4"/>
<dbReference type="EMBL" id="ATDL01000002">
    <property type="protein sequence ID" value="ERJ61309.1"/>
    <property type="molecule type" value="Genomic_DNA"/>
</dbReference>
<accession>U2J8P4</accession>
<dbReference type="STRING" id="1346330.M472_21375"/>
<comment type="caution">
    <text evidence="2">The sequence shown here is derived from an EMBL/GenBank/DDBJ whole genome shotgun (WGS) entry which is preliminary data.</text>
</comment>
<dbReference type="eggNOG" id="ENOG50344VF">
    <property type="taxonomic scope" value="Bacteria"/>
</dbReference>
<evidence type="ECO:0000313" key="2">
    <source>
        <dbReference type="EMBL" id="ERJ61309.1"/>
    </source>
</evidence>
<protein>
    <submittedName>
        <fullName evidence="2">Uncharacterized protein</fullName>
    </submittedName>
</protein>
<name>U2J8P4_9SPHI</name>
<dbReference type="PATRIC" id="fig|1346330.5.peg.240"/>
<dbReference type="RefSeq" id="WP_021068435.1">
    <property type="nucleotide sequence ID" value="NZ_ATDL01000002.1"/>
</dbReference>
<keyword evidence="1" id="KW-0472">Membrane</keyword>
<organism evidence="2 3">
    <name type="scientific">Sphingobacterium paucimobilis HER1398</name>
    <dbReference type="NCBI Taxonomy" id="1346330"/>
    <lineage>
        <taxon>Bacteria</taxon>
        <taxon>Pseudomonadati</taxon>
        <taxon>Bacteroidota</taxon>
        <taxon>Sphingobacteriia</taxon>
        <taxon>Sphingobacteriales</taxon>
        <taxon>Sphingobacteriaceae</taxon>
        <taxon>Sphingobacterium</taxon>
    </lineage>
</organism>
<feature type="transmembrane region" description="Helical" evidence="1">
    <location>
        <begin position="95"/>
        <end position="118"/>
    </location>
</feature>
<keyword evidence="1" id="KW-0812">Transmembrane</keyword>
<keyword evidence="3" id="KW-1185">Reference proteome</keyword>
<sequence length="326" mass="38028">MNLFKPDQWTCFKVRWNRIITSVLRVFLVLTITAITALVTNLGYKAVEGELQVGAGLWILLLGTMMLHIIYAVWVSIVYRLLFGRLSDIPKWLKTALYLFAAVIPPVLMHVVLLQILVFSQMGMLYNTSYWITDFPFFAVPLLLYILVVCYWPKASLLPQGRMTDRDSRAKNFMNSWIGSRKMFFLMSYLDLIYGSSVVYQDHKVRIKDILVITFEEGVYFFILRDGTKIATSLNSVDIDKWLLANWFLTTSRWTYVNMLYVQEPEVGDKYLKLTYSVNEQIKETPNYAKIKAALPINRKQQPKLDEFVLHKESLSHEGWDEMIEL</sequence>
<feature type="transmembrane region" description="Helical" evidence="1">
    <location>
        <begin position="23"/>
        <end position="44"/>
    </location>
</feature>
<dbReference type="OrthoDB" id="9821329at2"/>
<feature type="transmembrane region" description="Helical" evidence="1">
    <location>
        <begin position="130"/>
        <end position="152"/>
    </location>
</feature>
<reference evidence="2 3" key="1">
    <citation type="journal article" date="2013" name="Genome Announc.">
        <title>The Draft Genome Sequence of Sphingomonas paucimobilis Strain HER1398 (Proteobacteria), Host to the Giant PAU Phage, Indicates That It Is a Member of the Genus Sphingobacterium (Bacteroidetes).</title>
        <authorList>
            <person name="White R.A.III."/>
            <person name="Suttle C.A."/>
        </authorList>
    </citation>
    <scope>NUCLEOTIDE SEQUENCE [LARGE SCALE GENOMIC DNA]</scope>
    <source>
        <strain evidence="2 3">HER1398</strain>
    </source>
</reference>
<dbReference type="Proteomes" id="UP000016584">
    <property type="component" value="Unassembled WGS sequence"/>
</dbReference>